<evidence type="ECO:0000256" key="1">
    <source>
        <dbReference type="SAM" id="Phobius"/>
    </source>
</evidence>
<keyword evidence="3" id="KW-1185">Reference proteome</keyword>
<evidence type="ECO:0000313" key="3">
    <source>
        <dbReference type="Proteomes" id="UP000255355"/>
    </source>
</evidence>
<protein>
    <submittedName>
        <fullName evidence="2">Uncharacterized protein</fullName>
    </submittedName>
</protein>
<comment type="caution">
    <text evidence="2">The sequence shown here is derived from an EMBL/GenBank/DDBJ whole genome shotgun (WGS) entry which is preliminary data.</text>
</comment>
<keyword evidence="1" id="KW-1133">Transmembrane helix</keyword>
<name>A0A370HFB6_9NOCA</name>
<accession>A0A370HFB6</accession>
<dbReference type="Proteomes" id="UP000255355">
    <property type="component" value="Unassembled WGS sequence"/>
</dbReference>
<gene>
    <name evidence="2" type="ORF">DFR68_101764</name>
</gene>
<feature type="transmembrane region" description="Helical" evidence="1">
    <location>
        <begin position="6"/>
        <end position="25"/>
    </location>
</feature>
<dbReference type="STRING" id="1210089.GCA_001613165_01950"/>
<feature type="transmembrane region" description="Helical" evidence="1">
    <location>
        <begin position="66"/>
        <end position="85"/>
    </location>
</feature>
<feature type="transmembrane region" description="Helical" evidence="1">
    <location>
        <begin position="37"/>
        <end position="54"/>
    </location>
</feature>
<reference evidence="2 3" key="1">
    <citation type="submission" date="2018-07" db="EMBL/GenBank/DDBJ databases">
        <title>Genomic Encyclopedia of Type Strains, Phase IV (KMG-IV): sequencing the most valuable type-strain genomes for metagenomic binning, comparative biology and taxonomic classification.</title>
        <authorList>
            <person name="Goeker M."/>
        </authorList>
    </citation>
    <scope>NUCLEOTIDE SEQUENCE [LARGE SCALE GENOMIC DNA]</scope>
    <source>
        <strain evidence="2 3">DSM 44952</strain>
    </source>
</reference>
<evidence type="ECO:0000313" key="2">
    <source>
        <dbReference type="EMBL" id="RDI55927.1"/>
    </source>
</evidence>
<sequence length="90" mass="9657">MSRTTVVILVGFVLLAVFVLVGSAFGKRGIRRATEDFLLVWLALVSGNMAVGVIDEGYGFAEEIPFWLLNFLPAAAVAAVARYAARPRSA</sequence>
<organism evidence="2 3">
    <name type="scientific">Nocardia mexicana</name>
    <dbReference type="NCBI Taxonomy" id="279262"/>
    <lineage>
        <taxon>Bacteria</taxon>
        <taxon>Bacillati</taxon>
        <taxon>Actinomycetota</taxon>
        <taxon>Actinomycetes</taxon>
        <taxon>Mycobacteriales</taxon>
        <taxon>Nocardiaceae</taxon>
        <taxon>Nocardia</taxon>
    </lineage>
</organism>
<dbReference type="AlphaFoldDB" id="A0A370HFB6"/>
<dbReference type="OrthoDB" id="4764194at2"/>
<keyword evidence="1" id="KW-0472">Membrane</keyword>
<dbReference type="EMBL" id="QQAZ01000001">
    <property type="protein sequence ID" value="RDI55927.1"/>
    <property type="molecule type" value="Genomic_DNA"/>
</dbReference>
<keyword evidence="1" id="KW-0812">Transmembrane</keyword>
<proteinExistence type="predicted"/>
<dbReference type="RefSeq" id="WP_068016758.1">
    <property type="nucleotide sequence ID" value="NZ_QQAZ01000001.1"/>
</dbReference>